<dbReference type="OrthoDB" id="5575062at2759"/>
<sequence>MADVREKMNTCEERFYACPQGPASHLASLGMIPNTYDIAVSTACSALNNMDIDTVAQDQACIELLRKRNTGMTPGGVSRLFDLIKRKDPRFAVTFYKDSEQAARTLEAAQQQLRDIEGEIERLT</sequence>
<dbReference type="SUPFAM" id="SSF75553">
    <property type="entry name" value="Smc hinge domain"/>
    <property type="match status" value="1"/>
</dbReference>
<dbReference type="GO" id="GO:0005694">
    <property type="term" value="C:chromosome"/>
    <property type="evidence" value="ECO:0007669"/>
    <property type="project" value="InterPro"/>
</dbReference>
<dbReference type="EMBL" id="KV449506">
    <property type="protein sequence ID" value="OAX31236.1"/>
    <property type="molecule type" value="Genomic_DNA"/>
</dbReference>
<keyword evidence="2" id="KW-1185">Reference proteome</keyword>
<evidence type="ECO:0000313" key="1">
    <source>
        <dbReference type="EMBL" id="OAX31236.1"/>
    </source>
</evidence>
<dbReference type="InParanoid" id="A0A1B7MF65"/>
<proteinExistence type="predicted"/>
<dbReference type="Proteomes" id="UP000092154">
    <property type="component" value="Unassembled WGS sequence"/>
</dbReference>
<dbReference type="Gene3D" id="1.20.1060.20">
    <property type="match status" value="1"/>
</dbReference>
<dbReference type="STRING" id="1314800.A0A1B7MF65"/>
<gene>
    <name evidence="1" type="ORF">K503DRAFT_787972</name>
</gene>
<organism evidence="1 2">
    <name type="scientific">Rhizopogon vinicolor AM-OR11-026</name>
    <dbReference type="NCBI Taxonomy" id="1314800"/>
    <lineage>
        <taxon>Eukaryota</taxon>
        <taxon>Fungi</taxon>
        <taxon>Dikarya</taxon>
        <taxon>Basidiomycota</taxon>
        <taxon>Agaricomycotina</taxon>
        <taxon>Agaricomycetes</taxon>
        <taxon>Agaricomycetidae</taxon>
        <taxon>Boletales</taxon>
        <taxon>Suillineae</taxon>
        <taxon>Rhizopogonaceae</taxon>
        <taxon>Rhizopogon</taxon>
    </lineage>
</organism>
<dbReference type="GO" id="GO:0051276">
    <property type="term" value="P:chromosome organization"/>
    <property type="evidence" value="ECO:0007669"/>
    <property type="project" value="InterPro"/>
</dbReference>
<name>A0A1B7MF65_9AGAM</name>
<dbReference type="AlphaFoldDB" id="A0A1B7MF65"/>
<dbReference type="GO" id="GO:0005524">
    <property type="term" value="F:ATP binding"/>
    <property type="evidence" value="ECO:0007669"/>
    <property type="project" value="InterPro"/>
</dbReference>
<accession>A0A1B7MF65</accession>
<dbReference type="InterPro" id="IPR036277">
    <property type="entry name" value="SMC_hinge_sf"/>
</dbReference>
<evidence type="ECO:0000313" key="2">
    <source>
        <dbReference type="Proteomes" id="UP000092154"/>
    </source>
</evidence>
<protein>
    <submittedName>
        <fullName evidence="1">Uncharacterized protein</fullName>
    </submittedName>
</protein>
<reference evidence="1 2" key="1">
    <citation type="submission" date="2016-06" db="EMBL/GenBank/DDBJ databases">
        <title>Comparative genomics of the ectomycorrhizal sister species Rhizopogon vinicolor and Rhizopogon vesiculosus (Basidiomycota: Boletales) reveals a divergence of the mating type B locus.</title>
        <authorList>
            <consortium name="DOE Joint Genome Institute"/>
            <person name="Mujic A.B."/>
            <person name="Kuo A."/>
            <person name="Tritt A."/>
            <person name="Lipzen A."/>
            <person name="Chen C."/>
            <person name="Johnson J."/>
            <person name="Sharma A."/>
            <person name="Barry K."/>
            <person name="Grigoriev I.V."/>
            <person name="Spatafora J.W."/>
        </authorList>
    </citation>
    <scope>NUCLEOTIDE SEQUENCE [LARGE SCALE GENOMIC DNA]</scope>
    <source>
        <strain evidence="1 2">AM-OR11-026</strain>
    </source>
</reference>